<proteinExistence type="predicted"/>
<dbReference type="Gene3D" id="3.20.80.10">
    <property type="entry name" value="Regulatory factor, effector binding domain"/>
    <property type="match status" value="1"/>
</dbReference>
<organism evidence="2 3">
    <name type="scientific">Culicoidibacter larvae</name>
    <dbReference type="NCBI Taxonomy" id="2579976"/>
    <lineage>
        <taxon>Bacteria</taxon>
        <taxon>Bacillati</taxon>
        <taxon>Bacillota</taxon>
        <taxon>Culicoidibacteria</taxon>
        <taxon>Culicoidibacterales</taxon>
        <taxon>Culicoidibacteraceae</taxon>
        <taxon>Culicoidibacter</taxon>
    </lineage>
</organism>
<gene>
    <name evidence="2" type="ORF">FEZ08_02790</name>
</gene>
<dbReference type="OrthoDB" id="4772335at2"/>
<dbReference type="PIRSF" id="PIRSF031644">
    <property type="entry name" value="UCP031644"/>
    <property type="match status" value="1"/>
</dbReference>
<feature type="domain" description="GyrI-like small molecule binding" evidence="1">
    <location>
        <begin position="20"/>
        <end position="207"/>
    </location>
</feature>
<dbReference type="EMBL" id="VBWP01000002">
    <property type="protein sequence ID" value="TLG76561.1"/>
    <property type="molecule type" value="Genomic_DNA"/>
</dbReference>
<comment type="caution">
    <text evidence="2">The sequence shown here is derived from an EMBL/GenBank/DDBJ whole genome shotgun (WGS) entry which is preliminary data.</text>
</comment>
<dbReference type="Pfam" id="PF06445">
    <property type="entry name" value="GyrI-like"/>
    <property type="match status" value="1"/>
</dbReference>
<dbReference type="InterPro" id="IPR011256">
    <property type="entry name" value="Reg_factor_effector_dom_sf"/>
</dbReference>
<accession>A0A5R8QEU7</accession>
<dbReference type="InterPro" id="IPR008319">
    <property type="entry name" value="GyrI-like_CCH_Lin2189-like"/>
</dbReference>
<dbReference type="SUPFAM" id="SSF55136">
    <property type="entry name" value="Probable bacterial effector-binding domain"/>
    <property type="match status" value="1"/>
</dbReference>
<evidence type="ECO:0000313" key="2">
    <source>
        <dbReference type="EMBL" id="TLG76561.1"/>
    </source>
</evidence>
<protein>
    <submittedName>
        <fullName evidence="2">Transcriptional regulator</fullName>
    </submittedName>
</protein>
<reference evidence="2 3" key="1">
    <citation type="submission" date="2019-05" db="EMBL/GenBank/DDBJ databases">
        <title>Culicoidintestinum kansasii gen. nov., sp. nov. from the gastrointestinal tract of the biting midge, Culicoides sonorensis.</title>
        <authorList>
            <person name="Neupane S."/>
            <person name="Ghosh A."/>
            <person name="Gunther S."/>
            <person name="Martin K."/>
            <person name="Zurek L."/>
        </authorList>
    </citation>
    <scope>NUCLEOTIDE SEQUENCE [LARGE SCALE GENOMIC DNA]</scope>
    <source>
        <strain evidence="2 3">CS-1</strain>
    </source>
</reference>
<sequence length="210" mass="24179">MSNFDFKKEYRDLYGASSKKPKLVEVPAISFLMYDGYGDPNSAIYKQAVGSLYSIAYTIKMSKMKGEQPKDYFDYVMPPLEGLWYVDGDTFSLTERDNWLWISMIRQPDFVTQEVLAWAKLEAAKKNPDFDYSKVRLETFEEGLCVQMLHVGPYADEPETMAVIDAFIEANGLINQTANERKHHELYLSDPNRSAPEKLKTILRVPVAYK</sequence>
<evidence type="ECO:0000313" key="3">
    <source>
        <dbReference type="Proteomes" id="UP000306912"/>
    </source>
</evidence>
<dbReference type="Proteomes" id="UP000306912">
    <property type="component" value="Unassembled WGS sequence"/>
</dbReference>
<dbReference type="AlphaFoldDB" id="A0A5R8QEU7"/>
<dbReference type="InParanoid" id="A0A5R8QEU7"/>
<name>A0A5R8QEU7_9FIRM</name>
<evidence type="ECO:0000259" key="1">
    <source>
        <dbReference type="Pfam" id="PF06445"/>
    </source>
</evidence>
<keyword evidence="3" id="KW-1185">Reference proteome</keyword>
<dbReference type="InterPro" id="IPR029442">
    <property type="entry name" value="GyrI-like"/>
</dbReference>